<evidence type="ECO:0008006" key="4">
    <source>
        <dbReference type="Google" id="ProtNLM"/>
    </source>
</evidence>
<dbReference type="Proteomes" id="UP000249016">
    <property type="component" value="Unassembled WGS sequence"/>
</dbReference>
<feature type="transmembrane region" description="Helical" evidence="1">
    <location>
        <begin position="44"/>
        <end position="69"/>
    </location>
</feature>
<keyword evidence="1" id="KW-1133">Transmembrane helix</keyword>
<keyword evidence="1" id="KW-0812">Transmembrane</keyword>
<sequence>MNIFMFIIGLGIMLLGVAIWRFKLINILSNVDMSQVDLTKKDDLARYAGCFLLLIGGIFSIVAYLLGLVETERGILVLLACIIPLIMVSCIFYLAGLGRYMKK</sequence>
<keyword evidence="1" id="KW-0472">Membrane</keyword>
<evidence type="ECO:0000256" key="1">
    <source>
        <dbReference type="SAM" id="Phobius"/>
    </source>
</evidence>
<dbReference type="AlphaFoldDB" id="A0A327NSK4"/>
<feature type="transmembrane region" description="Helical" evidence="1">
    <location>
        <begin position="6"/>
        <end position="24"/>
    </location>
</feature>
<accession>A0A327NSK4</accession>
<proteinExistence type="predicted"/>
<evidence type="ECO:0000313" key="3">
    <source>
        <dbReference type="Proteomes" id="UP000249016"/>
    </source>
</evidence>
<protein>
    <recommendedName>
        <fullName evidence="4">DUF3784 domain-containing protein</fullName>
    </recommendedName>
</protein>
<name>A0A327NSK4_9BACT</name>
<reference evidence="2 3" key="1">
    <citation type="submission" date="2018-06" db="EMBL/GenBank/DDBJ databases">
        <title>Spirosoma sp. HMF3257 Genome sequencing and assembly.</title>
        <authorList>
            <person name="Kang H."/>
            <person name="Cha I."/>
            <person name="Kim H."/>
            <person name="Kang J."/>
            <person name="Joh K."/>
        </authorList>
    </citation>
    <scope>NUCLEOTIDE SEQUENCE [LARGE SCALE GENOMIC DNA]</scope>
    <source>
        <strain evidence="2 3">HMF3257</strain>
    </source>
</reference>
<gene>
    <name evidence="2" type="ORF">HMF3257_36960</name>
</gene>
<dbReference type="EMBL" id="QLII01000001">
    <property type="protein sequence ID" value="RAI78267.1"/>
    <property type="molecule type" value="Genomic_DNA"/>
</dbReference>
<dbReference type="RefSeq" id="WP_111349887.1">
    <property type="nucleotide sequence ID" value="NZ_QLII01000001.1"/>
</dbReference>
<evidence type="ECO:0000313" key="2">
    <source>
        <dbReference type="EMBL" id="RAI78267.1"/>
    </source>
</evidence>
<feature type="transmembrane region" description="Helical" evidence="1">
    <location>
        <begin position="75"/>
        <end position="95"/>
    </location>
</feature>
<keyword evidence="3" id="KW-1185">Reference proteome</keyword>
<organism evidence="2 3">
    <name type="scientific">Spirosoma telluris</name>
    <dbReference type="NCBI Taxonomy" id="2183553"/>
    <lineage>
        <taxon>Bacteria</taxon>
        <taxon>Pseudomonadati</taxon>
        <taxon>Bacteroidota</taxon>
        <taxon>Cytophagia</taxon>
        <taxon>Cytophagales</taxon>
        <taxon>Cytophagaceae</taxon>
        <taxon>Spirosoma</taxon>
    </lineage>
</organism>
<comment type="caution">
    <text evidence="2">The sequence shown here is derived from an EMBL/GenBank/DDBJ whole genome shotgun (WGS) entry which is preliminary data.</text>
</comment>
<dbReference type="OrthoDB" id="963815at2"/>